<proteinExistence type="inferred from homology"/>
<keyword evidence="2" id="KW-0645">Protease</keyword>
<name>A0A1M4UL87_9BACT</name>
<dbReference type="PANTHER" id="PTHR47360:SF1">
    <property type="entry name" value="ENDOPEPTIDASE NLPC-RELATED"/>
    <property type="match status" value="1"/>
</dbReference>
<dbReference type="OrthoDB" id="9807055at2"/>
<dbReference type="EMBL" id="FQUS01000002">
    <property type="protein sequence ID" value="SHE57427.1"/>
    <property type="molecule type" value="Genomic_DNA"/>
</dbReference>
<comment type="similarity">
    <text evidence="1">Belongs to the peptidase C40 family.</text>
</comment>
<keyword evidence="10" id="KW-1185">Reference proteome</keyword>
<evidence type="ECO:0000313" key="9">
    <source>
        <dbReference type="EMBL" id="SHE57427.1"/>
    </source>
</evidence>
<evidence type="ECO:0000256" key="5">
    <source>
        <dbReference type="ARBA" id="ARBA00022807"/>
    </source>
</evidence>
<keyword evidence="4" id="KW-0378">Hydrolase</keyword>
<feature type="chain" id="PRO_5012499721" evidence="7">
    <location>
        <begin position="23"/>
        <end position="186"/>
    </location>
</feature>
<reference evidence="9 10" key="1">
    <citation type="submission" date="2016-11" db="EMBL/GenBank/DDBJ databases">
        <authorList>
            <person name="Jaros S."/>
            <person name="Januszkiewicz K."/>
            <person name="Wedrychowicz H."/>
        </authorList>
    </citation>
    <scope>NUCLEOTIDE SEQUENCE [LARGE SCALE GENOMIC DNA]</scope>
    <source>
        <strain evidence="9 10">DSM 21986</strain>
    </source>
</reference>
<dbReference type="InterPro" id="IPR000064">
    <property type="entry name" value="NLP_P60_dom"/>
</dbReference>
<dbReference type="InterPro" id="IPR038765">
    <property type="entry name" value="Papain-like_cys_pep_sf"/>
</dbReference>
<feature type="region of interest" description="Disordered" evidence="6">
    <location>
        <begin position="27"/>
        <end position="54"/>
    </location>
</feature>
<keyword evidence="5" id="KW-0788">Thiol protease</keyword>
<evidence type="ECO:0000256" key="7">
    <source>
        <dbReference type="SAM" id="SignalP"/>
    </source>
</evidence>
<evidence type="ECO:0000256" key="4">
    <source>
        <dbReference type="ARBA" id="ARBA00022801"/>
    </source>
</evidence>
<dbReference type="STRING" id="1194090.SAMN05443144_10269"/>
<dbReference type="GO" id="GO:0008234">
    <property type="term" value="F:cysteine-type peptidase activity"/>
    <property type="evidence" value="ECO:0007669"/>
    <property type="project" value="UniProtKB-KW"/>
</dbReference>
<keyword evidence="9" id="KW-0449">Lipoprotein</keyword>
<dbReference type="Proteomes" id="UP000184041">
    <property type="component" value="Unassembled WGS sequence"/>
</dbReference>
<accession>A0A1M4UL87</accession>
<feature type="domain" description="NlpC/P60" evidence="8">
    <location>
        <begin position="65"/>
        <end position="186"/>
    </location>
</feature>
<dbReference type="AlphaFoldDB" id="A0A1M4UL87"/>
<dbReference type="InterPro" id="IPR052062">
    <property type="entry name" value="Murein_DD/LD_carboxypeptidase"/>
</dbReference>
<evidence type="ECO:0000313" key="10">
    <source>
        <dbReference type="Proteomes" id="UP000184041"/>
    </source>
</evidence>
<keyword evidence="3 7" id="KW-0732">Signal</keyword>
<protein>
    <submittedName>
        <fullName evidence="9">Lipoprotein Spr/probable lipoprotein NlpC</fullName>
    </submittedName>
</protein>
<evidence type="ECO:0000259" key="8">
    <source>
        <dbReference type="PROSITE" id="PS51935"/>
    </source>
</evidence>
<dbReference type="Pfam" id="PF00877">
    <property type="entry name" value="NLPC_P60"/>
    <property type="match status" value="1"/>
</dbReference>
<dbReference type="Gene3D" id="3.90.1720.10">
    <property type="entry name" value="endopeptidase domain like (from Nostoc punctiforme)"/>
    <property type="match status" value="1"/>
</dbReference>
<dbReference type="GO" id="GO:0006508">
    <property type="term" value="P:proteolysis"/>
    <property type="evidence" value="ECO:0007669"/>
    <property type="project" value="UniProtKB-KW"/>
</dbReference>
<organism evidence="9 10">
    <name type="scientific">Fodinibius roseus</name>
    <dbReference type="NCBI Taxonomy" id="1194090"/>
    <lineage>
        <taxon>Bacteria</taxon>
        <taxon>Pseudomonadati</taxon>
        <taxon>Balneolota</taxon>
        <taxon>Balneolia</taxon>
        <taxon>Balneolales</taxon>
        <taxon>Balneolaceae</taxon>
        <taxon>Fodinibius</taxon>
    </lineage>
</organism>
<gene>
    <name evidence="9" type="ORF">SAMN05443144_10269</name>
</gene>
<dbReference type="PROSITE" id="PS51257">
    <property type="entry name" value="PROKAR_LIPOPROTEIN"/>
    <property type="match status" value="1"/>
</dbReference>
<dbReference type="SUPFAM" id="SSF54001">
    <property type="entry name" value="Cysteine proteinases"/>
    <property type="match status" value="1"/>
</dbReference>
<feature type="signal peptide" evidence="7">
    <location>
        <begin position="1"/>
        <end position="22"/>
    </location>
</feature>
<evidence type="ECO:0000256" key="1">
    <source>
        <dbReference type="ARBA" id="ARBA00007074"/>
    </source>
</evidence>
<evidence type="ECO:0000256" key="6">
    <source>
        <dbReference type="SAM" id="MobiDB-lite"/>
    </source>
</evidence>
<dbReference type="PROSITE" id="PS51935">
    <property type="entry name" value="NLPC_P60"/>
    <property type="match status" value="1"/>
</dbReference>
<dbReference type="PANTHER" id="PTHR47360">
    <property type="entry name" value="MUREIN DD-ENDOPEPTIDASE MEPS/MUREIN LD-CARBOXYPEPTIDASE"/>
    <property type="match status" value="1"/>
</dbReference>
<dbReference type="RefSeq" id="WP_084087970.1">
    <property type="nucleotide sequence ID" value="NZ_FQUS01000002.1"/>
</dbReference>
<evidence type="ECO:0000256" key="3">
    <source>
        <dbReference type="ARBA" id="ARBA00022729"/>
    </source>
</evidence>
<evidence type="ECO:0000256" key="2">
    <source>
        <dbReference type="ARBA" id="ARBA00022670"/>
    </source>
</evidence>
<sequence length="186" mass="20141">MVSAKKTVILLCVAALSSGCGAVKQSARPPSAITASGGGNAPDSAAAGDRESFRPPSAMNVSVVNSTRASLMQAYREWKGTPYRLGGASESGVDCSMFINIVFADYFDMDLPTNTRTQLNVGEGVRRTAVRTGDLIFFRTGRNRLHVGIMVDREEFLHASTSRGVTISELSREYWANRYLAARRVL</sequence>